<evidence type="ECO:0000256" key="5">
    <source>
        <dbReference type="SAM" id="Phobius"/>
    </source>
</evidence>
<evidence type="ECO:0008006" key="8">
    <source>
        <dbReference type="Google" id="ProtNLM"/>
    </source>
</evidence>
<accession>A0ABP7E6J5</accession>
<evidence type="ECO:0000313" key="6">
    <source>
        <dbReference type="EMBL" id="GAA3714849.1"/>
    </source>
</evidence>
<dbReference type="InterPro" id="IPR003825">
    <property type="entry name" value="Colicin-V_CvpA"/>
</dbReference>
<reference evidence="7" key="1">
    <citation type="journal article" date="2019" name="Int. J. Syst. Evol. Microbiol.">
        <title>The Global Catalogue of Microorganisms (GCM) 10K type strain sequencing project: providing services to taxonomists for standard genome sequencing and annotation.</title>
        <authorList>
            <consortium name="The Broad Institute Genomics Platform"/>
            <consortium name="The Broad Institute Genome Sequencing Center for Infectious Disease"/>
            <person name="Wu L."/>
            <person name="Ma J."/>
        </authorList>
    </citation>
    <scope>NUCLEOTIDE SEQUENCE [LARGE SCALE GENOMIC DNA]</scope>
    <source>
        <strain evidence="7">JCM 17498</strain>
    </source>
</reference>
<keyword evidence="7" id="KW-1185">Reference proteome</keyword>
<organism evidence="6 7">
    <name type="scientific">Sphingomonas cynarae</name>
    <dbReference type="NCBI Taxonomy" id="930197"/>
    <lineage>
        <taxon>Bacteria</taxon>
        <taxon>Pseudomonadati</taxon>
        <taxon>Pseudomonadota</taxon>
        <taxon>Alphaproteobacteria</taxon>
        <taxon>Sphingomonadales</taxon>
        <taxon>Sphingomonadaceae</taxon>
        <taxon>Sphingomonas</taxon>
    </lineage>
</organism>
<dbReference type="PANTHER" id="PTHR36926">
    <property type="entry name" value="COLICIN V PRODUCTION PROTEIN"/>
    <property type="match status" value="1"/>
</dbReference>
<proteinExistence type="predicted"/>
<evidence type="ECO:0000256" key="3">
    <source>
        <dbReference type="ARBA" id="ARBA00022989"/>
    </source>
</evidence>
<feature type="transmembrane region" description="Helical" evidence="5">
    <location>
        <begin position="6"/>
        <end position="23"/>
    </location>
</feature>
<sequence length="192" mass="19796">MGLTSLDIIVLLAVVGAAALGLLRGFVTEVLSLFAWVAVVAALKLFHIAVAQTLTGYVGTASGAAVLAFALIAGITWFGGRLVARAIGARTRTSILGPVDRALGFGFGALKGLILSSLAFLLVALVTDTVGGGPSRRPAWMTTSRTYPLLNATSAGIADFVDRRRRGLPVFGARSTMVGETPDGSTHTGNDR</sequence>
<feature type="transmembrane region" description="Helical" evidence="5">
    <location>
        <begin position="30"/>
        <end position="50"/>
    </location>
</feature>
<evidence type="ECO:0000256" key="4">
    <source>
        <dbReference type="ARBA" id="ARBA00023136"/>
    </source>
</evidence>
<dbReference type="PANTHER" id="PTHR36926:SF1">
    <property type="entry name" value="COLICIN V PRODUCTION PROTEIN"/>
    <property type="match status" value="1"/>
</dbReference>
<dbReference type="EMBL" id="BAABBF010000005">
    <property type="protein sequence ID" value="GAA3714849.1"/>
    <property type="molecule type" value="Genomic_DNA"/>
</dbReference>
<keyword evidence="3 5" id="KW-1133">Transmembrane helix</keyword>
<feature type="transmembrane region" description="Helical" evidence="5">
    <location>
        <begin position="62"/>
        <end position="84"/>
    </location>
</feature>
<comment type="caution">
    <text evidence="6">The sequence shown here is derived from an EMBL/GenBank/DDBJ whole genome shotgun (WGS) entry which is preliminary data.</text>
</comment>
<name>A0ABP7E6J5_9SPHN</name>
<dbReference type="RefSeq" id="WP_344693680.1">
    <property type="nucleotide sequence ID" value="NZ_BAABBF010000005.1"/>
</dbReference>
<dbReference type="Proteomes" id="UP001500523">
    <property type="component" value="Unassembled WGS sequence"/>
</dbReference>
<feature type="transmembrane region" description="Helical" evidence="5">
    <location>
        <begin position="105"/>
        <end position="126"/>
    </location>
</feature>
<comment type="subcellular location">
    <subcellularLocation>
        <location evidence="1">Membrane</location>
        <topology evidence="1">Multi-pass membrane protein</topology>
    </subcellularLocation>
</comment>
<evidence type="ECO:0000313" key="7">
    <source>
        <dbReference type="Proteomes" id="UP001500523"/>
    </source>
</evidence>
<keyword evidence="2 5" id="KW-0812">Transmembrane</keyword>
<keyword evidence="4 5" id="KW-0472">Membrane</keyword>
<evidence type="ECO:0000256" key="1">
    <source>
        <dbReference type="ARBA" id="ARBA00004141"/>
    </source>
</evidence>
<dbReference type="InterPro" id="IPR052719">
    <property type="entry name" value="CvpA-like"/>
</dbReference>
<protein>
    <recommendedName>
        <fullName evidence="8">Colicin V production protein</fullName>
    </recommendedName>
</protein>
<gene>
    <name evidence="6" type="ORF">GCM10022268_24420</name>
</gene>
<evidence type="ECO:0000256" key="2">
    <source>
        <dbReference type="ARBA" id="ARBA00022692"/>
    </source>
</evidence>
<dbReference type="Pfam" id="PF02674">
    <property type="entry name" value="Colicin_V"/>
    <property type="match status" value="1"/>
</dbReference>